<dbReference type="AlphaFoldDB" id="A0A8W7PQC9"/>
<keyword evidence="1" id="KW-0812">Transmembrane</keyword>
<reference evidence="2" key="1">
    <citation type="submission" date="2022-08" db="UniProtKB">
        <authorList>
            <consortium name="EnsemblMetazoa"/>
        </authorList>
    </citation>
    <scope>IDENTIFICATION</scope>
</reference>
<organism evidence="2">
    <name type="scientific">Anopheles coluzzii</name>
    <name type="common">African malaria mosquito</name>
    <dbReference type="NCBI Taxonomy" id="1518534"/>
    <lineage>
        <taxon>Eukaryota</taxon>
        <taxon>Metazoa</taxon>
        <taxon>Ecdysozoa</taxon>
        <taxon>Arthropoda</taxon>
        <taxon>Hexapoda</taxon>
        <taxon>Insecta</taxon>
        <taxon>Pterygota</taxon>
        <taxon>Neoptera</taxon>
        <taxon>Endopterygota</taxon>
        <taxon>Diptera</taxon>
        <taxon>Nematocera</taxon>
        <taxon>Culicoidea</taxon>
        <taxon>Culicidae</taxon>
        <taxon>Anophelinae</taxon>
        <taxon>Anopheles</taxon>
    </lineage>
</organism>
<dbReference type="Proteomes" id="UP000075882">
    <property type="component" value="Unassembled WGS sequence"/>
</dbReference>
<keyword evidence="1" id="KW-1133">Transmembrane helix</keyword>
<evidence type="ECO:0000256" key="1">
    <source>
        <dbReference type="SAM" id="Phobius"/>
    </source>
</evidence>
<dbReference type="EnsemblMetazoa" id="ACOM035847-RA">
    <property type="protein sequence ID" value="ACOM035847-PA.1"/>
    <property type="gene ID" value="ACOM035847"/>
</dbReference>
<evidence type="ECO:0000313" key="2">
    <source>
        <dbReference type="EnsemblMetazoa" id="ACOM035847-PA.1"/>
    </source>
</evidence>
<name>A0A8W7PQC9_ANOCL</name>
<protein>
    <submittedName>
        <fullName evidence="2">Uncharacterized protein</fullName>
    </submittedName>
</protein>
<feature type="transmembrane region" description="Helical" evidence="1">
    <location>
        <begin position="20"/>
        <end position="37"/>
    </location>
</feature>
<keyword evidence="1" id="KW-0472">Membrane</keyword>
<accession>A0A8W7PQC9</accession>
<proteinExistence type="predicted"/>
<sequence>MHSVDRQTTNDEATLTNTSGAFHMLMGTVPTGLVLLLEAQNLERADWRCTDAAANAQRRVTGLDVSPINRCNRCMKGTRRKARAAGSGAKRCDIFKRMAEKVVSQL</sequence>